<gene>
    <name evidence="2" type="ORF">VKT23_017686</name>
</gene>
<reference evidence="2 3" key="1">
    <citation type="submission" date="2024-01" db="EMBL/GenBank/DDBJ databases">
        <title>A draft genome for the cacao thread blight pathogen Marasmiellus scandens.</title>
        <authorList>
            <person name="Baruah I.K."/>
            <person name="Leung J."/>
            <person name="Bukari Y."/>
            <person name="Amoako-Attah I."/>
            <person name="Meinhardt L.W."/>
            <person name="Bailey B.A."/>
            <person name="Cohen S.P."/>
        </authorList>
    </citation>
    <scope>NUCLEOTIDE SEQUENCE [LARGE SCALE GENOMIC DNA]</scope>
    <source>
        <strain evidence="2 3">GH-19</strain>
    </source>
</reference>
<evidence type="ECO:0000256" key="1">
    <source>
        <dbReference type="SAM" id="MobiDB-lite"/>
    </source>
</evidence>
<feature type="compositionally biased region" description="Polar residues" evidence="1">
    <location>
        <begin position="7"/>
        <end position="18"/>
    </location>
</feature>
<evidence type="ECO:0000313" key="3">
    <source>
        <dbReference type="Proteomes" id="UP001498398"/>
    </source>
</evidence>
<protein>
    <submittedName>
        <fullName evidence="2">Uncharacterized protein</fullName>
    </submittedName>
</protein>
<accession>A0ABR1IVS7</accession>
<keyword evidence="3" id="KW-1185">Reference proteome</keyword>
<proteinExistence type="predicted"/>
<dbReference type="EMBL" id="JBANRG010000074">
    <property type="protein sequence ID" value="KAK7439196.1"/>
    <property type="molecule type" value="Genomic_DNA"/>
</dbReference>
<comment type="caution">
    <text evidence="2">The sequence shown here is derived from an EMBL/GenBank/DDBJ whole genome shotgun (WGS) entry which is preliminary data.</text>
</comment>
<organism evidence="2 3">
    <name type="scientific">Marasmiellus scandens</name>
    <dbReference type="NCBI Taxonomy" id="2682957"/>
    <lineage>
        <taxon>Eukaryota</taxon>
        <taxon>Fungi</taxon>
        <taxon>Dikarya</taxon>
        <taxon>Basidiomycota</taxon>
        <taxon>Agaricomycotina</taxon>
        <taxon>Agaricomycetes</taxon>
        <taxon>Agaricomycetidae</taxon>
        <taxon>Agaricales</taxon>
        <taxon>Marasmiineae</taxon>
        <taxon>Omphalotaceae</taxon>
        <taxon>Marasmiellus</taxon>
    </lineage>
</organism>
<dbReference type="Proteomes" id="UP001498398">
    <property type="component" value="Unassembled WGS sequence"/>
</dbReference>
<sequence length="134" mass="15358">MKRKQTESSTELNGTFQLSRDDLFTPSTQTNVEIGSMSADTQRLTQNDVSLQITSPQKKRQREIVQLIREACSPELVQSSDGQFEWEGHYYLDDGAGWKDIGNEDRDEPENKVIVVKRRYLSSVSKRIENCVIC</sequence>
<feature type="region of interest" description="Disordered" evidence="1">
    <location>
        <begin position="1"/>
        <end position="24"/>
    </location>
</feature>
<name>A0ABR1IVS7_9AGAR</name>
<evidence type="ECO:0000313" key="2">
    <source>
        <dbReference type="EMBL" id="KAK7439196.1"/>
    </source>
</evidence>